<protein>
    <recommendedName>
        <fullName evidence="2">Alpha/beta hydrolase fold-3 domain-containing protein</fullName>
    </recommendedName>
</protein>
<sequence length="410" mass="45018">MSAAAIDPNTHPYTALGLTRNPDGSITRAAEAPITPPSCNLSDPTPVLSKDVALNPSTNTSVRLYLPRTALDSAATKLPLIIYIHGGGFVILRAASTIFHDFCSTVASKTPALVVSIDYRLAPNTASPPPTTTAWRPYTGLKPPTTSGAGGNIAYHVALRAATCADELGPVKVNGLILHQPFFGGVERTPSEIKLATDNILPVALTDIMWELGLPIGADRDHEYSNPMKGMKPHILDKIKDLGWKVIVTGCDGDTVFDRQMELAKALKEHGVKVVGKFIEGEYHGYDLLEPSKNELILGAVQEMFTNLHGGLSIPNTPKQMSKSSTHQPLRGTIKLRLLKEIFTITSVCIEILPYSLYSETRQTKICTYNKRVPRWSCKDPNKFSMMCYKKFDRERIITTKDNKVYHHVV</sequence>
<organism evidence="3 4">
    <name type="scientific">Rehmannia glutinosa</name>
    <name type="common">Chinese foxglove</name>
    <dbReference type="NCBI Taxonomy" id="99300"/>
    <lineage>
        <taxon>Eukaryota</taxon>
        <taxon>Viridiplantae</taxon>
        <taxon>Streptophyta</taxon>
        <taxon>Embryophyta</taxon>
        <taxon>Tracheophyta</taxon>
        <taxon>Spermatophyta</taxon>
        <taxon>Magnoliopsida</taxon>
        <taxon>eudicotyledons</taxon>
        <taxon>Gunneridae</taxon>
        <taxon>Pentapetalae</taxon>
        <taxon>asterids</taxon>
        <taxon>lamiids</taxon>
        <taxon>Lamiales</taxon>
        <taxon>Orobanchaceae</taxon>
        <taxon>Rehmannieae</taxon>
        <taxon>Rehmannia</taxon>
    </lineage>
</organism>
<dbReference type="SUPFAM" id="SSF53474">
    <property type="entry name" value="alpha/beta-Hydrolases"/>
    <property type="match status" value="1"/>
</dbReference>
<dbReference type="Gene3D" id="3.40.50.1820">
    <property type="entry name" value="alpha/beta hydrolase"/>
    <property type="match status" value="2"/>
</dbReference>
<dbReference type="Pfam" id="PF07859">
    <property type="entry name" value="Abhydrolase_3"/>
    <property type="match status" value="1"/>
</dbReference>
<evidence type="ECO:0000313" key="4">
    <source>
        <dbReference type="Proteomes" id="UP001318860"/>
    </source>
</evidence>
<accession>A0ABR0WKA7</accession>
<comment type="similarity">
    <text evidence="1">Belongs to the 'GDXG' lipolytic enzyme family.</text>
</comment>
<dbReference type="PANTHER" id="PTHR23024:SF546">
    <property type="entry name" value="CARBOXYLESTERASE 120-RELATED"/>
    <property type="match status" value="1"/>
</dbReference>
<evidence type="ECO:0000259" key="2">
    <source>
        <dbReference type="Pfam" id="PF07859"/>
    </source>
</evidence>
<name>A0ABR0WKA7_REHGL</name>
<dbReference type="EMBL" id="JABTTQ020000010">
    <property type="protein sequence ID" value="KAK6147892.1"/>
    <property type="molecule type" value="Genomic_DNA"/>
</dbReference>
<dbReference type="Proteomes" id="UP001318860">
    <property type="component" value="Unassembled WGS sequence"/>
</dbReference>
<keyword evidence="4" id="KW-1185">Reference proteome</keyword>
<comment type="caution">
    <text evidence="3">The sequence shown here is derived from an EMBL/GenBank/DDBJ whole genome shotgun (WGS) entry which is preliminary data.</text>
</comment>
<dbReference type="PANTHER" id="PTHR23024">
    <property type="entry name" value="ARYLACETAMIDE DEACETYLASE"/>
    <property type="match status" value="1"/>
</dbReference>
<dbReference type="InterPro" id="IPR029058">
    <property type="entry name" value="AB_hydrolase_fold"/>
</dbReference>
<evidence type="ECO:0000313" key="3">
    <source>
        <dbReference type="EMBL" id="KAK6147892.1"/>
    </source>
</evidence>
<gene>
    <name evidence="3" type="ORF">DH2020_018804</name>
</gene>
<evidence type="ECO:0000256" key="1">
    <source>
        <dbReference type="ARBA" id="ARBA00010515"/>
    </source>
</evidence>
<reference evidence="3 4" key="1">
    <citation type="journal article" date="2021" name="Comput. Struct. Biotechnol. J.">
        <title>De novo genome assembly of the potent medicinal plant Rehmannia glutinosa using nanopore technology.</title>
        <authorList>
            <person name="Ma L."/>
            <person name="Dong C."/>
            <person name="Song C."/>
            <person name="Wang X."/>
            <person name="Zheng X."/>
            <person name="Niu Y."/>
            <person name="Chen S."/>
            <person name="Feng W."/>
        </authorList>
    </citation>
    <scope>NUCLEOTIDE SEQUENCE [LARGE SCALE GENOMIC DNA]</scope>
    <source>
        <strain evidence="3">DH-2019</strain>
    </source>
</reference>
<dbReference type="InterPro" id="IPR013094">
    <property type="entry name" value="AB_hydrolase_3"/>
</dbReference>
<proteinExistence type="inferred from homology"/>
<dbReference type="InterPro" id="IPR050466">
    <property type="entry name" value="Carboxylest/Gibb_receptor"/>
</dbReference>
<feature type="domain" description="Alpha/beta hydrolase fold-3" evidence="2">
    <location>
        <begin position="81"/>
        <end position="286"/>
    </location>
</feature>